<evidence type="ECO:0000313" key="4">
    <source>
        <dbReference type="Proteomes" id="UP000680348"/>
    </source>
</evidence>
<dbReference type="GO" id="GO:0008889">
    <property type="term" value="F:glycerophosphodiester phosphodiesterase activity"/>
    <property type="evidence" value="ECO:0007669"/>
    <property type="project" value="TreeGrafter"/>
</dbReference>
<dbReference type="Proteomes" id="UP000680348">
    <property type="component" value="Unassembled WGS sequence"/>
</dbReference>
<feature type="signal peptide" evidence="1">
    <location>
        <begin position="1"/>
        <end position="24"/>
    </location>
</feature>
<dbReference type="CDD" id="cd08566">
    <property type="entry name" value="GDPD_AtGDE_like"/>
    <property type="match status" value="1"/>
</dbReference>
<evidence type="ECO:0000313" key="3">
    <source>
        <dbReference type="EMBL" id="MBS3651422.1"/>
    </source>
</evidence>
<dbReference type="InterPro" id="IPR030395">
    <property type="entry name" value="GP_PDE_dom"/>
</dbReference>
<keyword evidence="4" id="KW-1185">Reference proteome</keyword>
<dbReference type="EMBL" id="JAGWCR010000013">
    <property type="protein sequence ID" value="MBS3651422.1"/>
    <property type="molecule type" value="Genomic_DNA"/>
</dbReference>
<dbReference type="Gene3D" id="3.20.20.190">
    <property type="entry name" value="Phosphatidylinositol (PI) phosphodiesterase"/>
    <property type="match status" value="1"/>
</dbReference>
<dbReference type="InterPro" id="IPR017946">
    <property type="entry name" value="PLC-like_Pdiesterase_TIM-brl"/>
</dbReference>
<accession>A0A942I3K4</accession>
<dbReference type="Pfam" id="PF03009">
    <property type="entry name" value="GDPD"/>
    <property type="match status" value="1"/>
</dbReference>
<dbReference type="SUPFAM" id="SSF51695">
    <property type="entry name" value="PLC-like phosphodiesterases"/>
    <property type="match status" value="1"/>
</dbReference>
<evidence type="ECO:0000256" key="1">
    <source>
        <dbReference type="SAM" id="SignalP"/>
    </source>
</evidence>
<dbReference type="PANTHER" id="PTHR46320:SF1">
    <property type="entry name" value="GLYCEROPHOSPHODIESTER PHOSPHODIESTERASE 1"/>
    <property type="match status" value="1"/>
</dbReference>
<dbReference type="RefSeq" id="WP_188256973.1">
    <property type="nucleotide sequence ID" value="NZ_JABVCF010000013.1"/>
</dbReference>
<comment type="caution">
    <text evidence="3">The sequence shown here is derived from an EMBL/GenBank/DDBJ whole genome shotgun (WGS) entry which is preliminary data.</text>
</comment>
<feature type="domain" description="GP-PDE" evidence="2">
    <location>
        <begin position="44"/>
        <end position="326"/>
    </location>
</feature>
<organism evidence="3 4">
    <name type="scientific">Pseudaminobacter soli</name>
    <name type="common">ex Zhang et al. 2022</name>
    <dbReference type="NCBI Taxonomy" id="2831468"/>
    <lineage>
        <taxon>Bacteria</taxon>
        <taxon>Pseudomonadati</taxon>
        <taxon>Pseudomonadota</taxon>
        <taxon>Alphaproteobacteria</taxon>
        <taxon>Hyphomicrobiales</taxon>
        <taxon>Phyllobacteriaceae</taxon>
        <taxon>Pseudaminobacter</taxon>
    </lineage>
</organism>
<dbReference type="PANTHER" id="PTHR46320">
    <property type="entry name" value="GLYCEROPHOSPHODIESTER PHOSPHODIESTERASE 1"/>
    <property type="match status" value="1"/>
</dbReference>
<proteinExistence type="predicted"/>
<keyword evidence="1" id="KW-0732">Signal</keyword>
<name>A0A942I3K4_9HYPH</name>
<dbReference type="AlphaFoldDB" id="A0A942I3K4"/>
<dbReference type="InterPro" id="IPR032160">
    <property type="entry name" value="DUF4996"/>
</dbReference>
<gene>
    <name evidence="3" type="ORF">KEU06_22665</name>
</gene>
<sequence>MRRSILAAAISVHACLAMTGVAQASRADQIIERIENANRWRDHVMIVAHRGGWKENGEVRWAENSKAGVRHAIALGVEMVELDVRTSKDGHYVVMHDTWLDRTTTCRGEVAARTLVELKSCHLVVEGSRDVTDEVVPTMEEMLALARGSVVVNIDNKVGPQHIPAILALARGMGMERSVIVKENIWSMERLAAIKDEVDAAGPGFRFMPIIADDAVEDARFIETVAGNFSANMIEMVAWRGDRRRLEADAGPLFRARVRAAAIRGNWHIWVNTYPIVNKPSGFLARGRGDELAVQASVPDEVYGYWAEHGATVIQTDEPKAAIEWLEQNGYRVPYDLTN</sequence>
<dbReference type="Pfam" id="PF16387">
    <property type="entry name" value="DUF4996"/>
    <property type="match status" value="1"/>
</dbReference>
<dbReference type="GO" id="GO:0005886">
    <property type="term" value="C:plasma membrane"/>
    <property type="evidence" value="ECO:0007669"/>
    <property type="project" value="TreeGrafter"/>
</dbReference>
<dbReference type="GO" id="GO:0006644">
    <property type="term" value="P:phospholipid metabolic process"/>
    <property type="evidence" value="ECO:0007669"/>
    <property type="project" value="TreeGrafter"/>
</dbReference>
<feature type="chain" id="PRO_5036750436" evidence="1">
    <location>
        <begin position="25"/>
        <end position="339"/>
    </location>
</feature>
<evidence type="ECO:0000259" key="2">
    <source>
        <dbReference type="PROSITE" id="PS51704"/>
    </source>
</evidence>
<dbReference type="GO" id="GO:0006580">
    <property type="term" value="P:ethanolamine metabolic process"/>
    <property type="evidence" value="ECO:0007669"/>
    <property type="project" value="TreeGrafter"/>
</dbReference>
<dbReference type="PROSITE" id="PS51704">
    <property type="entry name" value="GP_PDE"/>
    <property type="match status" value="1"/>
</dbReference>
<reference evidence="3" key="1">
    <citation type="submission" date="2021-04" db="EMBL/GenBank/DDBJ databases">
        <title>Pseudaminobacter soli sp. nov., isolated from paddy soil contaminated by heavy metals.</title>
        <authorList>
            <person name="Zhang K."/>
        </authorList>
    </citation>
    <scope>NUCLEOTIDE SEQUENCE</scope>
    <source>
        <strain evidence="3">19-2017</strain>
    </source>
</reference>
<dbReference type="GO" id="GO:0070291">
    <property type="term" value="P:N-acylethanolamine metabolic process"/>
    <property type="evidence" value="ECO:0007669"/>
    <property type="project" value="TreeGrafter"/>
</dbReference>
<protein>
    <submittedName>
        <fullName evidence="3">Glycerophosphodiester phosphodiesterase family protein</fullName>
    </submittedName>
</protein>